<evidence type="ECO:0000313" key="2">
    <source>
        <dbReference type="EMBL" id="KZS86386.1"/>
    </source>
</evidence>
<evidence type="ECO:0000313" key="3">
    <source>
        <dbReference type="Proteomes" id="UP000076722"/>
    </source>
</evidence>
<sequence>MSKGKKAKKTRKPRNGNWAPSPAFDYLREQFPVWKSTKSYRRGDFYEKIFSHFSKHWPVEKPSDVELEDEAKMAEYRAAVELQETRIRQWFGNQGRHRKAGDDEDDADELCGRFLNLLAKAGPVQPHQEFSVLYQDTIKDEIDLKWRDHVAERKAAGLEPRASVNFRMEVTKELYEESSELVKAAVADSLKKKMEARQGIYPSGPICPKLLKKYRNNIKALEDTLIRHLTVLLELTGCIGVFMVAGMDPPLPDELLELKTIILSSGSHLNNNVTFKAFCEENGFSLQTLFQRFAGICFPAASHSKWVLPEGSLDDKEEDADNEGEDAESRSRSETPIQSDTRSGSPQPSKETPQPAKSSNVKSTAAKPKPPKPRQKTKGGNSASVSSEGTNSTGASPSSGTPKAASITPLGQGEATSAPVQPPPQSSSPPSSAQPSSVPPPPSSAQPSSAPPPASIPNIQITPPGVSSDAQANRSVNANANVEANPQPVPQPVPPT</sequence>
<reference evidence="2 3" key="1">
    <citation type="journal article" date="2016" name="Mol. Biol. Evol.">
        <title>Comparative Genomics of Early-Diverging Mushroom-Forming Fungi Provides Insights into the Origins of Lignocellulose Decay Capabilities.</title>
        <authorList>
            <person name="Nagy L.G."/>
            <person name="Riley R."/>
            <person name="Tritt A."/>
            <person name="Adam C."/>
            <person name="Daum C."/>
            <person name="Floudas D."/>
            <person name="Sun H."/>
            <person name="Yadav J.S."/>
            <person name="Pangilinan J."/>
            <person name="Larsson K.H."/>
            <person name="Matsuura K."/>
            <person name="Barry K."/>
            <person name="Labutti K."/>
            <person name="Kuo R."/>
            <person name="Ohm R.A."/>
            <person name="Bhattacharya S.S."/>
            <person name="Shirouzu T."/>
            <person name="Yoshinaga Y."/>
            <person name="Martin F.M."/>
            <person name="Grigoriev I.V."/>
            <person name="Hibbett D.S."/>
        </authorList>
    </citation>
    <scope>NUCLEOTIDE SEQUENCE [LARGE SCALE GENOMIC DNA]</scope>
    <source>
        <strain evidence="2 3">HHB9708</strain>
    </source>
</reference>
<feature type="compositionally biased region" description="Pro residues" evidence="1">
    <location>
        <begin position="437"/>
        <end position="455"/>
    </location>
</feature>
<dbReference type="AlphaFoldDB" id="A0A164M5N0"/>
<accession>A0A164M5N0</accession>
<feature type="compositionally biased region" description="Pro residues" evidence="1">
    <location>
        <begin position="487"/>
        <end position="496"/>
    </location>
</feature>
<feature type="region of interest" description="Disordered" evidence="1">
    <location>
        <begin position="309"/>
        <end position="496"/>
    </location>
</feature>
<keyword evidence="3" id="KW-1185">Reference proteome</keyword>
<feature type="compositionally biased region" description="Polar residues" evidence="1">
    <location>
        <begin position="378"/>
        <end position="401"/>
    </location>
</feature>
<proteinExistence type="predicted"/>
<gene>
    <name evidence="2" type="ORF">SISNIDRAFT_492000</name>
</gene>
<feature type="compositionally biased region" description="Polar residues" evidence="1">
    <location>
        <begin position="334"/>
        <end position="363"/>
    </location>
</feature>
<feature type="compositionally biased region" description="Polar residues" evidence="1">
    <location>
        <begin position="468"/>
        <end position="484"/>
    </location>
</feature>
<feature type="region of interest" description="Disordered" evidence="1">
    <location>
        <begin position="1"/>
        <end position="21"/>
    </location>
</feature>
<name>A0A164M5N0_9AGAM</name>
<feature type="compositionally biased region" description="Acidic residues" evidence="1">
    <location>
        <begin position="315"/>
        <end position="326"/>
    </location>
</feature>
<dbReference type="STRING" id="1314777.A0A164M5N0"/>
<organism evidence="2 3">
    <name type="scientific">Sistotremastrum niveocremeum HHB9708</name>
    <dbReference type="NCBI Taxonomy" id="1314777"/>
    <lineage>
        <taxon>Eukaryota</taxon>
        <taxon>Fungi</taxon>
        <taxon>Dikarya</taxon>
        <taxon>Basidiomycota</taxon>
        <taxon>Agaricomycotina</taxon>
        <taxon>Agaricomycetes</taxon>
        <taxon>Sistotremastrales</taxon>
        <taxon>Sistotremastraceae</taxon>
        <taxon>Sertulicium</taxon>
        <taxon>Sertulicium niveocremeum</taxon>
    </lineage>
</organism>
<evidence type="ECO:0000256" key="1">
    <source>
        <dbReference type="SAM" id="MobiDB-lite"/>
    </source>
</evidence>
<dbReference type="Proteomes" id="UP000076722">
    <property type="component" value="Unassembled WGS sequence"/>
</dbReference>
<protein>
    <submittedName>
        <fullName evidence="2">Uncharacterized protein</fullName>
    </submittedName>
</protein>
<dbReference type="EMBL" id="KV419516">
    <property type="protein sequence ID" value="KZS86386.1"/>
    <property type="molecule type" value="Genomic_DNA"/>
</dbReference>
<feature type="compositionally biased region" description="Basic residues" evidence="1">
    <location>
        <begin position="1"/>
        <end position="14"/>
    </location>
</feature>